<proteinExistence type="evidence at transcript level"/>
<keyword evidence="4 6" id="KW-1133">Transmembrane helix</keyword>
<evidence type="ECO:0000256" key="3">
    <source>
        <dbReference type="ARBA" id="ARBA00022692"/>
    </source>
</evidence>
<keyword evidence="5 6" id="KW-0472">Membrane</keyword>
<evidence type="ECO:0000256" key="4">
    <source>
        <dbReference type="ARBA" id="ARBA00022989"/>
    </source>
</evidence>
<dbReference type="GO" id="GO:0031969">
    <property type="term" value="C:chloroplast membrane"/>
    <property type="evidence" value="ECO:0007669"/>
    <property type="project" value="TreeGrafter"/>
</dbReference>
<protein>
    <submittedName>
        <fullName evidence="8">RBL protein</fullName>
    </submittedName>
</protein>
<name>S5RYD1_9MAGN</name>
<dbReference type="AlphaFoldDB" id="S5RYD1"/>
<evidence type="ECO:0000256" key="6">
    <source>
        <dbReference type="SAM" id="Phobius"/>
    </source>
</evidence>
<feature type="transmembrane region" description="Helical" evidence="6">
    <location>
        <begin position="284"/>
        <end position="304"/>
    </location>
</feature>
<keyword evidence="3 6" id="KW-0812">Transmembrane</keyword>
<feature type="transmembrane region" description="Helical" evidence="6">
    <location>
        <begin position="260"/>
        <end position="278"/>
    </location>
</feature>
<dbReference type="GO" id="GO:0004252">
    <property type="term" value="F:serine-type endopeptidase activity"/>
    <property type="evidence" value="ECO:0007669"/>
    <property type="project" value="InterPro"/>
</dbReference>
<evidence type="ECO:0000313" key="8">
    <source>
        <dbReference type="EMBL" id="AGS10095.1"/>
    </source>
</evidence>
<dbReference type="InterPro" id="IPR035952">
    <property type="entry name" value="Rhomboid-like_sf"/>
</dbReference>
<feature type="transmembrane region" description="Helical" evidence="6">
    <location>
        <begin position="230"/>
        <end position="248"/>
    </location>
</feature>
<dbReference type="Pfam" id="PF01694">
    <property type="entry name" value="Rhomboid"/>
    <property type="match status" value="1"/>
</dbReference>
<comment type="subcellular location">
    <subcellularLocation>
        <location evidence="1">Membrane</location>
        <topology evidence="1">Multi-pass membrane protein</topology>
    </subcellularLocation>
</comment>
<dbReference type="SUPFAM" id="SSF144091">
    <property type="entry name" value="Rhomboid-like"/>
    <property type="match status" value="1"/>
</dbReference>
<dbReference type="FunFam" id="1.20.1540.10:FF:000015">
    <property type="entry name" value="RHOMBOID-like protein 10 chloroplastic"/>
    <property type="match status" value="1"/>
</dbReference>
<comment type="similarity">
    <text evidence="2">Belongs to the peptidase S54 family.</text>
</comment>
<sequence>MMSVFGLPPISGFPRSPDVSAHHLFSVAAAEALHRKHIRFHLLSSFKEIYCFDHLYGIKNFWHETALTSSRDTFAETLSGLFTKTSWLCLFSGKDGDKQKSTSGRDSSSGRPWNFFSGRPWNFFCGRPCTNTLLSINVMAYVAQIATQGRLTLWGAKINSLIAKGELWRLVTPCLLHANIVHLMINCYSLNSVAPVVEDAIGPRRFLAVYFTSAIAGSAMSYFFSKAPSVGASGAIFGLVSSYAVFILRHRDLVVDGKRDVLHIANVIALNMIIGLMSKSIDNWGHLGGLLGGAAISWFVGPAWRYERQLGDGRSVFVDRAPICLLFKWK</sequence>
<dbReference type="EMBL" id="KC894748">
    <property type="protein sequence ID" value="AGS10095.1"/>
    <property type="molecule type" value="mRNA"/>
</dbReference>
<dbReference type="PANTHER" id="PTHR43731:SF26">
    <property type="entry name" value="RHOMBOID-LIKE PROTEIN 10, CHLOROPLASTIC"/>
    <property type="match status" value="1"/>
</dbReference>
<accession>S5RYD1</accession>
<dbReference type="PANTHER" id="PTHR43731">
    <property type="entry name" value="RHOMBOID PROTEASE"/>
    <property type="match status" value="1"/>
</dbReference>
<evidence type="ECO:0000256" key="5">
    <source>
        <dbReference type="ARBA" id="ARBA00023136"/>
    </source>
</evidence>
<dbReference type="InterPro" id="IPR050925">
    <property type="entry name" value="Rhomboid_protease_S54"/>
</dbReference>
<dbReference type="Gene3D" id="1.20.1540.10">
    <property type="entry name" value="Rhomboid-like"/>
    <property type="match status" value="1"/>
</dbReference>
<evidence type="ECO:0000259" key="7">
    <source>
        <dbReference type="Pfam" id="PF01694"/>
    </source>
</evidence>
<feature type="domain" description="Peptidase S54 rhomboid" evidence="7">
    <location>
        <begin position="165"/>
        <end position="301"/>
    </location>
</feature>
<evidence type="ECO:0000256" key="1">
    <source>
        <dbReference type="ARBA" id="ARBA00004141"/>
    </source>
</evidence>
<dbReference type="InterPro" id="IPR022764">
    <property type="entry name" value="Peptidase_S54_rhomboid_dom"/>
</dbReference>
<organism evidence="8">
    <name type="scientific">Chimonanthus praecox</name>
    <dbReference type="NCBI Taxonomy" id="13419"/>
    <lineage>
        <taxon>Eukaryota</taxon>
        <taxon>Viridiplantae</taxon>
        <taxon>Streptophyta</taxon>
        <taxon>Embryophyta</taxon>
        <taxon>Tracheophyta</taxon>
        <taxon>Spermatophyta</taxon>
        <taxon>Magnoliopsida</taxon>
        <taxon>Magnoliidae</taxon>
        <taxon>Laurales</taxon>
        <taxon>Calycanthaceae</taxon>
        <taxon>Chimonanthus</taxon>
    </lineage>
</organism>
<reference evidence="8" key="1">
    <citation type="submission" date="2013-04" db="EMBL/GenBank/DDBJ databases">
        <title>Molecular cloning and primary functional analysis on gene CpRBL from Chimonanthus praecox (L.) Link.</title>
        <authorList>
            <person name="Yang Y."/>
        </authorList>
    </citation>
    <scope>NUCLEOTIDE SEQUENCE</scope>
</reference>
<evidence type="ECO:0000256" key="2">
    <source>
        <dbReference type="ARBA" id="ARBA00009045"/>
    </source>
</evidence>